<dbReference type="RefSeq" id="WP_093617595.1">
    <property type="nucleotide sequence ID" value="NZ_FNFF01000025.1"/>
</dbReference>
<dbReference type="EMBL" id="FNFF01000025">
    <property type="protein sequence ID" value="SDL28840.1"/>
    <property type="molecule type" value="Genomic_DNA"/>
</dbReference>
<keyword evidence="1" id="KW-0472">Membrane</keyword>
<evidence type="ECO:0000313" key="3">
    <source>
        <dbReference type="Proteomes" id="UP000199155"/>
    </source>
</evidence>
<accession>A0A1G9IUJ9</accession>
<dbReference type="AlphaFoldDB" id="A0A1G9IUJ9"/>
<keyword evidence="1" id="KW-0812">Transmembrane</keyword>
<protein>
    <submittedName>
        <fullName evidence="2">Uncharacterized protein</fullName>
    </submittedName>
</protein>
<dbReference type="Proteomes" id="UP000199155">
    <property type="component" value="Unassembled WGS sequence"/>
</dbReference>
<keyword evidence="3" id="KW-1185">Reference proteome</keyword>
<feature type="transmembrane region" description="Helical" evidence="1">
    <location>
        <begin position="12"/>
        <end position="37"/>
    </location>
</feature>
<organism evidence="2 3">
    <name type="scientific">Streptomyces indicus</name>
    <dbReference type="NCBI Taxonomy" id="417292"/>
    <lineage>
        <taxon>Bacteria</taxon>
        <taxon>Bacillati</taxon>
        <taxon>Actinomycetota</taxon>
        <taxon>Actinomycetes</taxon>
        <taxon>Kitasatosporales</taxon>
        <taxon>Streptomycetaceae</taxon>
        <taxon>Streptomyces</taxon>
    </lineage>
</organism>
<evidence type="ECO:0000256" key="1">
    <source>
        <dbReference type="SAM" id="Phobius"/>
    </source>
</evidence>
<dbReference type="STRING" id="417292.SAMN05421806_12577"/>
<reference evidence="2 3" key="1">
    <citation type="submission" date="2016-10" db="EMBL/GenBank/DDBJ databases">
        <authorList>
            <person name="de Groot N.N."/>
        </authorList>
    </citation>
    <scope>NUCLEOTIDE SEQUENCE [LARGE SCALE GENOMIC DNA]</scope>
    <source>
        <strain evidence="2 3">CGMCC 4.5727</strain>
    </source>
</reference>
<name>A0A1G9IUJ9_9ACTN</name>
<evidence type="ECO:0000313" key="2">
    <source>
        <dbReference type="EMBL" id="SDL28840.1"/>
    </source>
</evidence>
<sequence>MDDLLTALDALVWVYILSAAVLTAAAGALIVAAGYWTGHLIGRAAYRIRHSFDKAQMACQPEPPRPTSSQAIDDYWTIRRAWHLPAREEARR</sequence>
<gene>
    <name evidence="2" type="ORF">SAMN05421806_12577</name>
</gene>
<keyword evidence="1" id="KW-1133">Transmembrane helix</keyword>
<proteinExistence type="predicted"/>